<evidence type="ECO:0000256" key="11">
    <source>
        <dbReference type="ARBA" id="ARBA00022833"/>
    </source>
</evidence>
<sequence>MAKLMKLQISGIRSFGPYEDQTQQLKFASPLTLILGQNGCGKTTIIESIKYACSGELPGGTNSGQGFVNDPKMSRSVSTKGQIKLKILDTKGNEVTVCRIVEVVQNQNTMKFSSKSATIRIVNPEGHESSISSRCADITSECCQIMNVSPSVLNNVIFCHQENSIWPLDEGKKVKEKFDEIFDAQKYNRCSDIFRKQLKGMQDKIKVLKLELSYKQDKKRYVEKTKNILQEKEDKLQSLKNDVRRKNEELDPVKQRIEEIFELEKVLGDLERQLTTKEATKKGVMEEQNTIKRSIPFEFEGSDEELRDKIQSFETDRAKEENFIVELEKRKNDIDSKSKVIVRAIQEAQTQLGKLNQEKNQHQKKCSERKELLEKARDKMDVKNVSDCSNHENAKYALQEVKNAIQASQIELDVLIAAKETEEVNLQKVVDDARENSLRARHSIDSKEKQVRECEQKIAEITNTLTSLASSDDYLKNCAARIENIDKTMYSLTTTFKEAEESQKCDNYKRDIQDMERNVETLEAEYKTLQQNDIIEGKLDTEKRLIIEKQKEINRIKSKHFDNFQQLFAKTVPEKNLKDAVLTMQTKADLMVKNLTEKINTKQKEVTTLEVQRQHQTDKIATYEKELKTKQEKISQVCNGRNFNETLENSFQRKERLQMDKGQYSSVKVIFGQYIKEFEKDSPCCPICETNFRSRNDVVKKIIATLKTKLEAVPQKLATVENELEKEESIYTNLQQLKLVNDEIELLSAETLPQSRHRLEEIDQVLKENKAELEALKTQLKEPQKIVEISKNVISDVASLDQNQSDVEKSKRTVEILKEDLVKVDSNKSKQEVEAELDFMKSEISELRRKVDAQVKKINNHKDRLQQLTQERVVYVDKQMRMKEEVQGKSNLEKQKTEMTDKVTTLRDEIMELKATFNLMEAELQNAIENKENIVQKNKQHIQNERDKIAADKKIMQDIEKLQKEIEDYLNEEIDKKLSATEAKLNDCQNKEDTLAQTKTKIINTISDKKEDIAKQELRFQTLKNNVILREKKALEKELETEIQILKKRIGGYNYRSVYEEKRRLTLQRENLEKEINNLIGEKNGLMATVEELGRELAIPENKQAYTNYMIKLYELKITERIVDDLSKYVVALEKAILDFHRQKMIQINKNIRELWRDIYRGNDIDYIEIKTEHSSGSAMKRSYNYKVVQVKKGIELDMRGRCSAGQKILACLIIRMALAETLSTNCGILALDEPTTNLDRENIQSLSDTLSRIVNTRQREKSFQLLIITHDEEFLNTLTRVQGVSYYYRVCRDDEGFSVINKEYVL</sequence>
<dbReference type="GO" id="GO:0007004">
    <property type="term" value="P:telomere maintenance via telomerase"/>
    <property type="evidence" value="ECO:0007669"/>
    <property type="project" value="TreeGrafter"/>
</dbReference>
<keyword evidence="9" id="KW-0227">DNA damage</keyword>
<comment type="subcellular location">
    <subcellularLocation>
        <location evidence="3">Chromosome</location>
    </subcellularLocation>
    <subcellularLocation>
        <location evidence="2">Nucleus</location>
    </subcellularLocation>
</comment>
<comment type="similarity">
    <text evidence="4">Belongs to the SMC family. RAD50 subfamily.</text>
</comment>
<feature type="coiled-coil region" evidence="19">
    <location>
        <begin position="222"/>
        <end position="256"/>
    </location>
</feature>
<feature type="coiled-coil region" evidence="19">
    <location>
        <begin position="717"/>
        <end position="1096"/>
    </location>
</feature>
<dbReference type="STRING" id="1661398.A0A482W0P7"/>
<dbReference type="InterPro" id="IPR004584">
    <property type="entry name" value="Rad50_eukaryotes"/>
</dbReference>
<evidence type="ECO:0000256" key="6">
    <source>
        <dbReference type="ARBA" id="ARBA00022454"/>
    </source>
</evidence>
<evidence type="ECO:0000256" key="17">
    <source>
        <dbReference type="ARBA" id="ARBA00023254"/>
    </source>
</evidence>
<feature type="domain" description="Rad50/SbcC-type AAA" evidence="20">
    <location>
        <begin position="6"/>
        <end position="249"/>
    </location>
</feature>
<dbReference type="Pfam" id="PF13476">
    <property type="entry name" value="AAA_23"/>
    <property type="match status" value="1"/>
</dbReference>
<dbReference type="Gene3D" id="3.40.50.300">
    <property type="entry name" value="P-loop containing nucleotide triphosphate hydrolases"/>
    <property type="match status" value="2"/>
</dbReference>
<evidence type="ECO:0000256" key="18">
    <source>
        <dbReference type="ARBA" id="ARBA00049360"/>
    </source>
</evidence>
<evidence type="ECO:0000256" key="9">
    <source>
        <dbReference type="ARBA" id="ARBA00022763"/>
    </source>
</evidence>
<comment type="cofactor">
    <cofactor evidence="1">
        <name>Zn(2+)</name>
        <dbReference type="ChEBI" id="CHEBI:29105"/>
    </cofactor>
</comment>
<evidence type="ECO:0000259" key="20">
    <source>
        <dbReference type="Pfam" id="PF13476"/>
    </source>
</evidence>
<dbReference type="GO" id="GO:0003691">
    <property type="term" value="F:double-stranded telomeric DNA binding"/>
    <property type="evidence" value="ECO:0007669"/>
    <property type="project" value="TreeGrafter"/>
</dbReference>
<evidence type="ECO:0000256" key="1">
    <source>
        <dbReference type="ARBA" id="ARBA00001947"/>
    </source>
</evidence>
<dbReference type="GO" id="GO:0070192">
    <property type="term" value="P:chromosome organization involved in meiotic cell cycle"/>
    <property type="evidence" value="ECO:0007669"/>
    <property type="project" value="TreeGrafter"/>
</dbReference>
<dbReference type="PANTHER" id="PTHR18867">
    <property type="entry name" value="RAD50"/>
    <property type="match status" value="1"/>
</dbReference>
<gene>
    <name evidence="21" type="ORF">BDFB_003219</name>
</gene>
<reference evidence="21 22" key="1">
    <citation type="submission" date="2017-03" db="EMBL/GenBank/DDBJ databases">
        <title>Genome of the blue death feigning beetle - Asbolus verrucosus.</title>
        <authorList>
            <person name="Rider S.D."/>
        </authorList>
    </citation>
    <scope>NUCLEOTIDE SEQUENCE [LARGE SCALE GENOMIC DNA]</scope>
    <source>
        <strain evidence="21">Butters</strain>
        <tissue evidence="21">Head and leg muscle</tissue>
    </source>
</reference>
<dbReference type="SUPFAM" id="SSF52540">
    <property type="entry name" value="P-loop containing nucleoside triphosphate hydrolases"/>
    <property type="match status" value="1"/>
</dbReference>
<dbReference type="GO" id="GO:0016887">
    <property type="term" value="F:ATP hydrolysis activity"/>
    <property type="evidence" value="ECO:0007669"/>
    <property type="project" value="InterPro"/>
</dbReference>
<comment type="catalytic activity">
    <reaction evidence="18">
        <text>ATP + H2O = ADP + phosphate + H(+)</text>
        <dbReference type="Rhea" id="RHEA:13065"/>
        <dbReference type="ChEBI" id="CHEBI:15377"/>
        <dbReference type="ChEBI" id="CHEBI:15378"/>
        <dbReference type="ChEBI" id="CHEBI:30616"/>
        <dbReference type="ChEBI" id="CHEBI:43474"/>
        <dbReference type="ChEBI" id="CHEBI:456216"/>
    </reaction>
</comment>
<keyword evidence="14 19" id="KW-0175">Coiled coil</keyword>
<dbReference type="GO" id="GO:0000722">
    <property type="term" value="P:telomere maintenance via recombination"/>
    <property type="evidence" value="ECO:0007669"/>
    <property type="project" value="UniProtKB-ARBA"/>
</dbReference>
<keyword evidence="7" id="KW-0479">Metal-binding</keyword>
<dbReference type="GO" id="GO:0046872">
    <property type="term" value="F:metal ion binding"/>
    <property type="evidence" value="ECO:0007669"/>
    <property type="project" value="UniProtKB-KW"/>
</dbReference>
<comment type="caution">
    <text evidence="21">The sequence shown here is derived from an EMBL/GenBank/DDBJ whole genome shotgun (WGS) entry which is preliminary data.</text>
</comment>
<proteinExistence type="inferred from homology"/>
<dbReference type="GO" id="GO:0051880">
    <property type="term" value="F:G-quadruplex DNA binding"/>
    <property type="evidence" value="ECO:0007669"/>
    <property type="project" value="TreeGrafter"/>
</dbReference>
<dbReference type="GO" id="GO:0043047">
    <property type="term" value="F:single-stranded telomeric DNA binding"/>
    <property type="evidence" value="ECO:0007669"/>
    <property type="project" value="TreeGrafter"/>
</dbReference>
<evidence type="ECO:0000256" key="14">
    <source>
        <dbReference type="ARBA" id="ARBA00023054"/>
    </source>
</evidence>
<keyword evidence="10" id="KW-0378">Hydrolase</keyword>
<evidence type="ECO:0000256" key="12">
    <source>
        <dbReference type="ARBA" id="ARBA00022840"/>
    </source>
</evidence>
<evidence type="ECO:0000256" key="7">
    <source>
        <dbReference type="ARBA" id="ARBA00022723"/>
    </source>
</evidence>
<keyword evidence="11" id="KW-0862">Zinc</keyword>
<evidence type="ECO:0000256" key="3">
    <source>
        <dbReference type="ARBA" id="ARBA00004286"/>
    </source>
</evidence>
<keyword evidence="16" id="KW-0539">Nucleus</keyword>
<evidence type="ECO:0000313" key="22">
    <source>
        <dbReference type="Proteomes" id="UP000292052"/>
    </source>
</evidence>
<dbReference type="OrthoDB" id="18797at2759"/>
<evidence type="ECO:0000313" key="21">
    <source>
        <dbReference type="EMBL" id="RZC38722.1"/>
    </source>
</evidence>
<dbReference type="EMBL" id="QDEB01040650">
    <property type="protein sequence ID" value="RZC38722.1"/>
    <property type="molecule type" value="Genomic_DNA"/>
</dbReference>
<dbReference type="FunFam" id="3.40.50.300:FF:000593">
    <property type="entry name" value="DNA repair protein RAD50"/>
    <property type="match status" value="1"/>
</dbReference>
<dbReference type="GO" id="GO:0030870">
    <property type="term" value="C:Mre11 complex"/>
    <property type="evidence" value="ECO:0007669"/>
    <property type="project" value="InterPro"/>
</dbReference>
<protein>
    <recommendedName>
        <fullName evidence="5">DNA repair protein RAD50</fullName>
    </recommendedName>
</protein>
<feature type="coiled-coil region" evidence="19">
    <location>
        <begin position="345"/>
        <end position="464"/>
    </location>
</feature>
<dbReference type="NCBIfam" id="TIGR00606">
    <property type="entry name" value="rad50"/>
    <property type="match status" value="1"/>
</dbReference>
<feature type="coiled-coil region" evidence="19">
    <location>
        <begin position="498"/>
        <end position="559"/>
    </location>
</feature>
<organism evidence="21 22">
    <name type="scientific">Asbolus verrucosus</name>
    <name type="common">Desert ironclad beetle</name>
    <dbReference type="NCBI Taxonomy" id="1661398"/>
    <lineage>
        <taxon>Eukaryota</taxon>
        <taxon>Metazoa</taxon>
        <taxon>Ecdysozoa</taxon>
        <taxon>Arthropoda</taxon>
        <taxon>Hexapoda</taxon>
        <taxon>Insecta</taxon>
        <taxon>Pterygota</taxon>
        <taxon>Neoptera</taxon>
        <taxon>Endopterygota</taxon>
        <taxon>Coleoptera</taxon>
        <taxon>Polyphaga</taxon>
        <taxon>Cucujiformia</taxon>
        <taxon>Tenebrionidae</taxon>
        <taxon>Pimeliinae</taxon>
        <taxon>Asbolus</taxon>
    </lineage>
</organism>
<keyword evidence="17" id="KW-0469">Meiosis</keyword>
<dbReference type="GO" id="GO:0006302">
    <property type="term" value="P:double-strand break repair"/>
    <property type="evidence" value="ECO:0007669"/>
    <property type="project" value="InterPro"/>
</dbReference>
<dbReference type="GO" id="GO:0005524">
    <property type="term" value="F:ATP binding"/>
    <property type="evidence" value="ECO:0007669"/>
    <property type="project" value="UniProtKB-KW"/>
</dbReference>
<dbReference type="InterPro" id="IPR027417">
    <property type="entry name" value="P-loop_NTPase"/>
</dbReference>
<evidence type="ECO:0000256" key="10">
    <source>
        <dbReference type="ARBA" id="ARBA00022801"/>
    </source>
</evidence>
<evidence type="ECO:0000256" key="19">
    <source>
        <dbReference type="SAM" id="Coils"/>
    </source>
</evidence>
<evidence type="ECO:0000256" key="2">
    <source>
        <dbReference type="ARBA" id="ARBA00004123"/>
    </source>
</evidence>
<evidence type="ECO:0000256" key="13">
    <source>
        <dbReference type="ARBA" id="ARBA00022842"/>
    </source>
</evidence>
<name>A0A482W0P7_ASBVE</name>
<evidence type="ECO:0000256" key="5">
    <source>
        <dbReference type="ARBA" id="ARBA00017893"/>
    </source>
</evidence>
<keyword evidence="15" id="KW-0234">DNA repair</keyword>
<accession>A0A482W0P7</accession>
<keyword evidence="22" id="KW-1185">Reference proteome</keyword>
<dbReference type="SUPFAM" id="SSF75712">
    <property type="entry name" value="Rad50 coiled-coil Zn hook"/>
    <property type="match status" value="1"/>
</dbReference>
<dbReference type="GO" id="GO:0000794">
    <property type="term" value="C:condensed nuclear chromosome"/>
    <property type="evidence" value="ECO:0007669"/>
    <property type="project" value="TreeGrafter"/>
</dbReference>
<dbReference type="Proteomes" id="UP000292052">
    <property type="component" value="Unassembled WGS sequence"/>
</dbReference>
<evidence type="ECO:0000256" key="15">
    <source>
        <dbReference type="ARBA" id="ARBA00023204"/>
    </source>
</evidence>
<dbReference type="PANTHER" id="PTHR18867:SF12">
    <property type="entry name" value="DNA REPAIR PROTEIN RAD50"/>
    <property type="match status" value="1"/>
</dbReference>
<keyword evidence="12" id="KW-0067">ATP-binding</keyword>
<dbReference type="InterPro" id="IPR038729">
    <property type="entry name" value="Rad50/SbcC_AAA"/>
</dbReference>
<keyword evidence="6" id="KW-0158">Chromosome</keyword>
<evidence type="ECO:0000256" key="8">
    <source>
        <dbReference type="ARBA" id="ARBA00022741"/>
    </source>
</evidence>
<feature type="coiled-coil region" evidence="19">
    <location>
        <begin position="592"/>
        <end position="633"/>
    </location>
</feature>
<keyword evidence="8" id="KW-0547">Nucleotide-binding</keyword>
<evidence type="ECO:0000256" key="16">
    <source>
        <dbReference type="ARBA" id="ARBA00023242"/>
    </source>
</evidence>
<keyword evidence="13" id="KW-0460">Magnesium</keyword>
<evidence type="ECO:0000256" key="4">
    <source>
        <dbReference type="ARBA" id="ARBA00009439"/>
    </source>
</evidence>